<dbReference type="KEGG" id="dfi:AXF13_04830"/>
<evidence type="ECO:0000313" key="1">
    <source>
        <dbReference type="EMBL" id="AMD89491.1"/>
    </source>
</evidence>
<dbReference type="RefSeq" id="WP_062251862.1">
    <property type="nucleotide sequence ID" value="NZ_CP014229.1"/>
</dbReference>
<name>A0A109W3Y9_9BACT</name>
<accession>A0A109W3Y9</accession>
<dbReference type="STRING" id="44742.AXF13_04830"/>
<dbReference type="EMBL" id="CP014229">
    <property type="protein sequence ID" value="AMD89491.1"/>
    <property type="molecule type" value="Genomic_DNA"/>
</dbReference>
<proteinExistence type="predicted"/>
<protein>
    <submittedName>
        <fullName evidence="1">Uncharacterized protein</fullName>
    </submittedName>
</protein>
<evidence type="ECO:0000313" key="2">
    <source>
        <dbReference type="Proteomes" id="UP000069241"/>
    </source>
</evidence>
<sequence>MSQAFDLSAMQASTLDESALTIINPKTGQDTPMKVTLLSPDSAEYKRRVNRLQEREARRRKLRREITPEEAEASVLERYVAATVKIEGADIDGKPVGSAPDEVRGVYQTFPWILDQVIFFQSERKNFFTA</sequence>
<gene>
    <name evidence="1" type="ORF">AXF13_04830</name>
</gene>
<organism evidence="1 2">
    <name type="scientific">Desulfovibrio fairfieldensis</name>
    <dbReference type="NCBI Taxonomy" id="44742"/>
    <lineage>
        <taxon>Bacteria</taxon>
        <taxon>Pseudomonadati</taxon>
        <taxon>Thermodesulfobacteriota</taxon>
        <taxon>Desulfovibrionia</taxon>
        <taxon>Desulfovibrionales</taxon>
        <taxon>Desulfovibrionaceae</taxon>
        <taxon>Desulfovibrio</taxon>
    </lineage>
</organism>
<keyword evidence="2" id="KW-1185">Reference proteome</keyword>
<dbReference type="Proteomes" id="UP000069241">
    <property type="component" value="Chromosome"/>
</dbReference>
<reference evidence="2" key="1">
    <citation type="submission" date="2016-02" db="EMBL/GenBank/DDBJ databases">
        <authorList>
            <person name="Holder M.E."/>
            <person name="Ajami N.J."/>
            <person name="Petrosino J.F."/>
        </authorList>
    </citation>
    <scope>NUCLEOTIDE SEQUENCE [LARGE SCALE GENOMIC DNA]</scope>
    <source>
        <strain evidence="2">CCUG 45958</strain>
    </source>
</reference>
<dbReference type="AlphaFoldDB" id="A0A109W3Y9"/>